<evidence type="ECO:0000256" key="1">
    <source>
        <dbReference type="SAM" id="Phobius"/>
    </source>
</evidence>
<dbReference type="Proteomes" id="UP001519293">
    <property type="component" value="Unassembled WGS sequence"/>
</dbReference>
<protein>
    <submittedName>
        <fullName evidence="2">Uncharacterized protein</fullName>
    </submittedName>
</protein>
<dbReference type="EMBL" id="JAGIKZ010000006">
    <property type="protein sequence ID" value="MBP2240963.1"/>
    <property type="molecule type" value="Genomic_DNA"/>
</dbReference>
<name>A0ABS4RDI6_9BACI</name>
<keyword evidence="3" id="KW-1185">Reference proteome</keyword>
<evidence type="ECO:0000313" key="2">
    <source>
        <dbReference type="EMBL" id="MBP2240963.1"/>
    </source>
</evidence>
<organism evidence="2 3">
    <name type="scientific">Cytobacillus eiseniae</name>
    <dbReference type="NCBI Taxonomy" id="762947"/>
    <lineage>
        <taxon>Bacteria</taxon>
        <taxon>Bacillati</taxon>
        <taxon>Bacillota</taxon>
        <taxon>Bacilli</taxon>
        <taxon>Bacillales</taxon>
        <taxon>Bacillaceae</taxon>
        <taxon>Cytobacillus</taxon>
    </lineage>
</organism>
<comment type="caution">
    <text evidence="2">The sequence shown here is derived from an EMBL/GenBank/DDBJ whole genome shotgun (WGS) entry which is preliminary data.</text>
</comment>
<keyword evidence="1" id="KW-1133">Transmembrane helix</keyword>
<dbReference type="RefSeq" id="WP_157087905.1">
    <property type="nucleotide sequence ID" value="NZ_JAGIKZ010000006.1"/>
</dbReference>
<gene>
    <name evidence="2" type="ORF">J2Z40_001523</name>
</gene>
<feature type="transmembrane region" description="Helical" evidence="1">
    <location>
        <begin position="20"/>
        <end position="38"/>
    </location>
</feature>
<keyword evidence="1" id="KW-0812">Transmembrane</keyword>
<evidence type="ECO:0000313" key="3">
    <source>
        <dbReference type="Proteomes" id="UP001519293"/>
    </source>
</evidence>
<accession>A0ABS4RDI6</accession>
<proteinExistence type="predicted"/>
<reference evidence="2 3" key="1">
    <citation type="submission" date="2021-03" db="EMBL/GenBank/DDBJ databases">
        <title>Genomic Encyclopedia of Type Strains, Phase IV (KMG-IV): sequencing the most valuable type-strain genomes for metagenomic binning, comparative biology and taxonomic classification.</title>
        <authorList>
            <person name="Goeker M."/>
        </authorList>
    </citation>
    <scope>NUCLEOTIDE SEQUENCE [LARGE SCALE GENOMIC DNA]</scope>
    <source>
        <strain evidence="2 3">DSM 26675</strain>
    </source>
</reference>
<sequence length="55" mass="6511">MIKDWLFPWESHIMINHPLAMPVFMGIASFFLSIVTWTRGNNNQNKSKQKDMDEN</sequence>
<keyword evidence="1" id="KW-0472">Membrane</keyword>